<protein>
    <submittedName>
        <fullName evidence="1">ADP-heptose--lipooligosaccharide heptosyltransferase III</fullName>
    </submittedName>
</protein>
<proteinExistence type="predicted"/>
<organism evidence="1 2">
    <name type="scientific">Haemophilus influenzae</name>
    <dbReference type="NCBI Taxonomy" id="727"/>
    <lineage>
        <taxon>Bacteria</taxon>
        <taxon>Pseudomonadati</taxon>
        <taxon>Pseudomonadota</taxon>
        <taxon>Gammaproteobacteria</taxon>
        <taxon>Pasteurellales</taxon>
        <taxon>Pasteurellaceae</taxon>
        <taxon>Haemophilus</taxon>
    </lineage>
</organism>
<evidence type="ECO:0000313" key="2">
    <source>
        <dbReference type="Proteomes" id="UP000249936"/>
    </source>
</evidence>
<keyword evidence="1" id="KW-0808">Transferase</keyword>
<dbReference type="SUPFAM" id="SSF53756">
    <property type="entry name" value="UDP-Glycosyltransferase/glycogen phosphorylase"/>
    <property type="match status" value="1"/>
</dbReference>
<sequence length="42" mass="4718">MQAWPAFAMLKASNPELKLTALVPNYTAPLAEICPFIDDVYY</sequence>
<dbReference type="EMBL" id="UASK01000005">
    <property type="protein sequence ID" value="SPX41550.1"/>
    <property type="molecule type" value="Genomic_DNA"/>
</dbReference>
<dbReference type="GO" id="GO:0016740">
    <property type="term" value="F:transferase activity"/>
    <property type="evidence" value="ECO:0007669"/>
    <property type="project" value="UniProtKB-KW"/>
</dbReference>
<dbReference type="Proteomes" id="UP000249936">
    <property type="component" value="Unassembled WGS sequence"/>
</dbReference>
<dbReference type="AlphaFoldDB" id="A0A2X1PMR3"/>
<dbReference type="Gene3D" id="3.40.50.2000">
    <property type="entry name" value="Glycogen Phosphorylase B"/>
    <property type="match status" value="1"/>
</dbReference>
<reference evidence="1 2" key="1">
    <citation type="submission" date="2018-06" db="EMBL/GenBank/DDBJ databases">
        <authorList>
            <consortium name="Pathogen Informatics"/>
            <person name="Doyle S."/>
        </authorList>
    </citation>
    <scope>NUCLEOTIDE SEQUENCE [LARGE SCALE GENOMIC DNA]</scope>
    <source>
        <strain evidence="1 2">NCTC11872</strain>
    </source>
</reference>
<gene>
    <name evidence="1" type="primary">waaQ_1</name>
    <name evidence="1" type="ORF">NCTC11872_01159</name>
</gene>
<name>A0A2X1PMR3_HAEIF</name>
<evidence type="ECO:0000313" key="1">
    <source>
        <dbReference type="EMBL" id="SPX41550.1"/>
    </source>
</evidence>
<accession>A0A2X1PMR3</accession>